<evidence type="ECO:0000256" key="13">
    <source>
        <dbReference type="SAM" id="MobiDB-lite"/>
    </source>
</evidence>
<evidence type="ECO:0000256" key="12">
    <source>
        <dbReference type="PROSITE-ProRule" id="PRU10141"/>
    </source>
</evidence>
<dbReference type="GO" id="GO:0005524">
    <property type="term" value="F:ATP binding"/>
    <property type="evidence" value="ECO:0007669"/>
    <property type="project" value="UniProtKB-UniRule"/>
</dbReference>
<feature type="binding site" evidence="12">
    <location>
        <position position="42"/>
    </location>
    <ligand>
        <name>ATP</name>
        <dbReference type="ChEBI" id="CHEBI:30616"/>
    </ligand>
</feature>
<feature type="region of interest" description="Disordered" evidence="13">
    <location>
        <begin position="586"/>
        <end position="618"/>
    </location>
</feature>
<dbReference type="FunFam" id="1.10.510.10:FF:000109">
    <property type="entry name" value="Ribosomal protein S6 kinase"/>
    <property type="match status" value="1"/>
</dbReference>
<keyword evidence="16" id="KW-1185">Reference proteome</keyword>
<protein>
    <recommendedName>
        <fullName evidence="2">non-specific serine/threonine protein kinase</fullName>
        <ecNumber evidence="2">2.7.11.1</ecNumber>
    </recommendedName>
</protein>
<feature type="domain" description="Protein kinase" evidence="14">
    <location>
        <begin position="10"/>
        <end position="284"/>
    </location>
</feature>
<dbReference type="GO" id="GO:0004674">
    <property type="term" value="F:protein serine/threonine kinase activity"/>
    <property type="evidence" value="ECO:0007669"/>
    <property type="project" value="UniProtKB-KW"/>
</dbReference>
<feature type="compositionally biased region" description="Polar residues" evidence="13">
    <location>
        <begin position="370"/>
        <end position="382"/>
    </location>
</feature>
<feature type="compositionally biased region" description="Basic and acidic residues" evidence="13">
    <location>
        <begin position="505"/>
        <end position="522"/>
    </location>
</feature>
<dbReference type="PROSITE" id="PS00108">
    <property type="entry name" value="PROTEIN_KINASE_ST"/>
    <property type="match status" value="1"/>
</dbReference>
<evidence type="ECO:0000256" key="4">
    <source>
        <dbReference type="ARBA" id="ARBA00022553"/>
    </source>
</evidence>
<dbReference type="InterPro" id="IPR045270">
    <property type="entry name" value="STKc_AGC"/>
</dbReference>
<keyword evidence="4" id="KW-0597">Phosphoprotein</keyword>
<evidence type="ECO:0000256" key="9">
    <source>
        <dbReference type="ARBA" id="ARBA00022840"/>
    </source>
</evidence>
<sequence length="697" mass="78176">MSPSPSLEDFEVLRILGVGGWGTVYLVRKKNGVHRGRLFAMKELPRQLDVETWMGDSMFKNYMELCKTERNVCERVRNAPFLVTSYCTFETEDNLYLVMEYMEGGDLYTFLMKRITLTEDEVRFYLAEIILAVEKLHEMGVIHRDLKPDNILMDSSGHIAIADYGLCKEIPHHGKDKRAYTVCGTNLYMAPEVIKGMGYSKAVDWWSTGIIAYEMLFGFTPFEVEGEAIHKFTNFRILKQRIRIPQQYSPEVTDFIRKLLRKDPKRRLGGGRDDAVEIKRHPFFAGINWTDIAQKTVPVPYMPLLVNENTTSISQDLSDTELFHQTEVSQSMSDKSLESGKCQHSPAPTQNSSTLSVMPAARASHGSAVEETSSLACTSNTAPRMESTRLSHKRKRDSESQGSITSSERNCRVKPSSSMTLTQNVDLTKQTPHRKKCPSDEEKSSSTETVQPLMDHMTPIRSAVAEDHSAACTSNTPLNIESTLSFEKHCSVKSSCSMTLTQKVHTSEQRSHKRECPSDEKTSPSTETVQPHTDHMESHGSAVAEDSSAACTSNTPLNIESTLSFEKHCSVKSSCSMTLTQKVHISEQRSHKRECPSDEKTSPSTETVQPHMDHMESHESAVAEDSSAACTSNIPLNIEAVLSFKRHCPVRSSCSMTLTQKVHISKQKPGKRKCPCDEEKSASTETVQPHTDHMDQL</sequence>
<dbReference type="AlphaFoldDB" id="A0A067R2V3"/>
<comment type="cofactor">
    <cofactor evidence="1">
        <name>Mg(2+)</name>
        <dbReference type="ChEBI" id="CHEBI:18420"/>
    </cofactor>
</comment>
<dbReference type="SMART" id="SM00220">
    <property type="entry name" value="S_TKc"/>
    <property type="match status" value="1"/>
</dbReference>
<evidence type="ECO:0000256" key="5">
    <source>
        <dbReference type="ARBA" id="ARBA00022679"/>
    </source>
</evidence>
<dbReference type="Gene3D" id="1.10.510.10">
    <property type="entry name" value="Transferase(Phosphotransferase) domain 1"/>
    <property type="match status" value="1"/>
</dbReference>
<organism evidence="15 16">
    <name type="scientific">Zootermopsis nevadensis</name>
    <name type="common">Dampwood termite</name>
    <dbReference type="NCBI Taxonomy" id="136037"/>
    <lineage>
        <taxon>Eukaryota</taxon>
        <taxon>Metazoa</taxon>
        <taxon>Ecdysozoa</taxon>
        <taxon>Arthropoda</taxon>
        <taxon>Hexapoda</taxon>
        <taxon>Insecta</taxon>
        <taxon>Pterygota</taxon>
        <taxon>Neoptera</taxon>
        <taxon>Polyneoptera</taxon>
        <taxon>Dictyoptera</taxon>
        <taxon>Blattodea</taxon>
        <taxon>Blattoidea</taxon>
        <taxon>Termitoidae</taxon>
        <taxon>Termopsidae</taxon>
        <taxon>Zootermopsis</taxon>
    </lineage>
</organism>
<feature type="compositionally biased region" description="Polar residues" evidence="13">
    <location>
        <begin position="415"/>
        <end position="430"/>
    </location>
</feature>
<evidence type="ECO:0000259" key="14">
    <source>
        <dbReference type="PROSITE" id="PS50011"/>
    </source>
</evidence>
<feature type="compositionally biased region" description="Polar residues" evidence="13">
    <location>
        <begin position="346"/>
        <end position="356"/>
    </location>
</feature>
<dbReference type="Pfam" id="PF00069">
    <property type="entry name" value="Pkinase"/>
    <property type="match status" value="1"/>
</dbReference>
<evidence type="ECO:0000256" key="7">
    <source>
        <dbReference type="ARBA" id="ARBA00022741"/>
    </source>
</evidence>
<reference evidence="15 16" key="1">
    <citation type="journal article" date="2014" name="Nat. Commun.">
        <title>Molecular traces of alternative social organization in a termite genome.</title>
        <authorList>
            <person name="Terrapon N."/>
            <person name="Li C."/>
            <person name="Robertson H.M."/>
            <person name="Ji L."/>
            <person name="Meng X."/>
            <person name="Booth W."/>
            <person name="Chen Z."/>
            <person name="Childers C.P."/>
            <person name="Glastad K.M."/>
            <person name="Gokhale K."/>
            <person name="Gowin J."/>
            <person name="Gronenberg W."/>
            <person name="Hermansen R.A."/>
            <person name="Hu H."/>
            <person name="Hunt B.G."/>
            <person name="Huylmans A.K."/>
            <person name="Khalil S.M."/>
            <person name="Mitchell R.D."/>
            <person name="Munoz-Torres M.C."/>
            <person name="Mustard J.A."/>
            <person name="Pan H."/>
            <person name="Reese J.T."/>
            <person name="Scharf M.E."/>
            <person name="Sun F."/>
            <person name="Vogel H."/>
            <person name="Xiao J."/>
            <person name="Yang W."/>
            <person name="Yang Z."/>
            <person name="Yang Z."/>
            <person name="Zhou J."/>
            <person name="Zhu J."/>
            <person name="Brent C.S."/>
            <person name="Elsik C.G."/>
            <person name="Goodisman M.A."/>
            <person name="Liberles D.A."/>
            <person name="Roe R.M."/>
            <person name="Vargo E.L."/>
            <person name="Vilcinskas A."/>
            <person name="Wang J."/>
            <person name="Bornberg-Bauer E."/>
            <person name="Korb J."/>
            <person name="Zhang G."/>
            <person name="Liebig J."/>
        </authorList>
    </citation>
    <scope>NUCLEOTIDE SEQUENCE [LARGE SCALE GENOMIC DNA]</scope>
    <source>
        <tissue evidence="15">Whole organism</tissue>
    </source>
</reference>
<dbReference type="InterPro" id="IPR017441">
    <property type="entry name" value="Protein_kinase_ATP_BS"/>
</dbReference>
<dbReference type="eggNOG" id="KOG0603">
    <property type="taxonomic scope" value="Eukaryota"/>
</dbReference>
<feature type="region of interest" description="Disordered" evidence="13">
    <location>
        <begin position="328"/>
        <end position="451"/>
    </location>
</feature>
<keyword evidence="8 15" id="KW-0418">Kinase</keyword>
<feature type="compositionally biased region" description="Basic and acidic residues" evidence="13">
    <location>
        <begin position="586"/>
        <end position="601"/>
    </location>
</feature>
<dbReference type="Gene3D" id="3.30.200.20">
    <property type="entry name" value="Phosphorylase Kinase, domain 1"/>
    <property type="match status" value="1"/>
</dbReference>
<evidence type="ECO:0000313" key="16">
    <source>
        <dbReference type="Proteomes" id="UP000027135"/>
    </source>
</evidence>
<dbReference type="PANTHER" id="PTHR24351">
    <property type="entry name" value="RIBOSOMAL PROTEIN S6 KINASE"/>
    <property type="match status" value="1"/>
</dbReference>
<evidence type="ECO:0000256" key="6">
    <source>
        <dbReference type="ARBA" id="ARBA00022737"/>
    </source>
</evidence>
<keyword evidence="5" id="KW-0808">Transferase</keyword>
<feature type="region of interest" description="Disordered" evidence="13">
    <location>
        <begin position="667"/>
        <end position="697"/>
    </location>
</feature>
<name>A0A067R2V3_ZOONE</name>
<keyword evidence="3" id="KW-0723">Serine/threonine-protein kinase</keyword>
<gene>
    <name evidence="15" type="ORF">L798_12589</name>
</gene>
<dbReference type="OMA" id="TETVQPH"/>
<keyword evidence="7 12" id="KW-0547">Nucleotide-binding</keyword>
<dbReference type="InterPro" id="IPR000719">
    <property type="entry name" value="Prot_kinase_dom"/>
</dbReference>
<dbReference type="PROSITE" id="PS50011">
    <property type="entry name" value="PROTEIN_KINASE_DOM"/>
    <property type="match status" value="1"/>
</dbReference>
<evidence type="ECO:0000313" key="15">
    <source>
        <dbReference type="EMBL" id="KDR13365.1"/>
    </source>
</evidence>
<evidence type="ECO:0000256" key="1">
    <source>
        <dbReference type="ARBA" id="ARBA00001946"/>
    </source>
</evidence>
<evidence type="ECO:0000256" key="2">
    <source>
        <dbReference type="ARBA" id="ARBA00012513"/>
    </source>
</evidence>
<evidence type="ECO:0000256" key="8">
    <source>
        <dbReference type="ARBA" id="ARBA00022777"/>
    </source>
</evidence>
<dbReference type="CDD" id="cd05123">
    <property type="entry name" value="STKc_AGC"/>
    <property type="match status" value="1"/>
</dbReference>
<feature type="region of interest" description="Disordered" evidence="13">
    <location>
        <begin position="503"/>
        <end position="547"/>
    </location>
</feature>
<dbReference type="STRING" id="136037.A0A067R2V3"/>
<comment type="catalytic activity">
    <reaction evidence="10">
        <text>L-threonyl-[protein] + ATP = O-phospho-L-threonyl-[protein] + ADP + H(+)</text>
        <dbReference type="Rhea" id="RHEA:46608"/>
        <dbReference type="Rhea" id="RHEA-COMP:11060"/>
        <dbReference type="Rhea" id="RHEA-COMP:11605"/>
        <dbReference type="ChEBI" id="CHEBI:15378"/>
        <dbReference type="ChEBI" id="CHEBI:30013"/>
        <dbReference type="ChEBI" id="CHEBI:30616"/>
        <dbReference type="ChEBI" id="CHEBI:61977"/>
        <dbReference type="ChEBI" id="CHEBI:456216"/>
        <dbReference type="EC" id="2.7.11.1"/>
    </reaction>
</comment>
<dbReference type="EMBL" id="KK852949">
    <property type="protein sequence ID" value="KDR13365.1"/>
    <property type="molecule type" value="Genomic_DNA"/>
</dbReference>
<dbReference type="SUPFAM" id="SSF56112">
    <property type="entry name" value="Protein kinase-like (PK-like)"/>
    <property type="match status" value="1"/>
</dbReference>
<evidence type="ECO:0000256" key="3">
    <source>
        <dbReference type="ARBA" id="ARBA00022527"/>
    </source>
</evidence>
<dbReference type="PROSITE" id="PS00107">
    <property type="entry name" value="PROTEIN_KINASE_ATP"/>
    <property type="match status" value="1"/>
</dbReference>
<accession>A0A067R2V3</accession>
<dbReference type="Proteomes" id="UP000027135">
    <property type="component" value="Unassembled WGS sequence"/>
</dbReference>
<dbReference type="EC" id="2.7.11.1" evidence="2"/>
<dbReference type="InterPro" id="IPR011009">
    <property type="entry name" value="Kinase-like_dom_sf"/>
</dbReference>
<proteinExistence type="predicted"/>
<keyword evidence="6" id="KW-0677">Repeat</keyword>
<evidence type="ECO:0000256" key="10">
    <source>
        <dbReference type="ARBA" id="ARBA00047899"/>
    </source>
</evidence>
<evidence type="ECO:0000256" key="11">
    <source>
        <dbReference type="ARBA" id="ARBA00048679"/>
    </source>
</evidence>
<keyword evidence="9 12" id="KW-0067">ATP-binding</keyword>
<dbReference type="InterPro" id="IPR008271">
    <property type="entry name" value="Ser/Thr_kinase_AS"/>
</dbReference>
<comment type="catalytic activity">
    <reaction evidence="11">
        <text>L-seryl-[protein] + ATP = O-phospho-L-seryl-[protein] + ADP + H(+)</text>
        <dbReference type="Rhea" id="RHEA:17989"/>
        <dbReference type="Rhea" id="RHEA-COMP:9863"/>
        <dbReference type="Rhea" id="RHEA-COMP:11604"/>
        <dbReference type="ChEBI" id="CHEBI:15378"/>
        <dbReference type="ChEBI" id="CHEBI:29999"/>
        <dbReference type="ChEBI" id="CHEBI:30616"/>
        <dbReference type="ChEBI" id="CHEBI:83421"/>
        <dbReference type="ChEBI" id="CHEBI:456216"/>
        <dbReference type="EC" id="2.7.11.1"/>
    </reaction>
</comment>
<dbReference type="InParanoid" id="A0A067R2V3"/>